<gene>
    <name evidence="1" type="ORF">GWI33_007756</name>
</gene>
<evidence type="ECO:0000313" key="1">
    <source>
        <dbReference type="EMBL" id="KAF7286108.1"/>
    </source>
</evidence>
<accession>A0A834MJF2</accession>
<dbReference type="Proteomes" id="UP000625711">
    <property type="component" value="Unassembled WGS sequence"/>
</dbReference>
<comment type="caution">
    <text evidence="1">The sequence shown here is derived from an EMBL/GenBank/DDBJ whole genome shotgun (WGS) entry which is preliminary data.</text>
</comment>
<proteinExistence type="predicted"/>
<keyword evidence="2" id="KW-1185">Reference proteome</keyword>
<sequence>MPVFAVTNANDEILQYQMGRIHPTVVHLAVHLENGLEEKSREFQIVEELNAAIQNFLSGQLVSFKLVDTVMNVAYSRVGKLSSLFIYAPQNKTKNIVYQKALN</sequence>
<evidence type="ECO:0000313" key="2">
    <source>
        <dbReference type="Proteomes" id="UP000625711"/>
    </source>
</evidence>
<dbReference type="OrthoDB" id="8121869at2759"/>
<protein>
    <submittedName>
        <fullName evidence="1">Uncharacterized protein</fullName>
    </submittedName>
</protein>
<name>A0A834MJF2_RHYFE</name>
<dbReference type="AlphaFoldDB" id="A0A834MJF2"/>
<dbReference type="EMBL" id="JAACXV010000037">
    <property type="protein sequence ID" value="KAF7286108.1"/>
    <property type="molecule type" value="Genomic_DNA"/>
</dbReference>
<reference evidence="1" key="1">
    <citation type="submission" date="2020-08" db="EMBL/GenBank/DDBJ databases">
        <title>Genome sequencing and assembly of the red palm weevil Rhynchophorus ferrugineus.</title>
        <authorList>
            <person name="Dias G.B."/>
            <person name="Bergman C.M."/>
            <person name="Manee M."/>
        </authorList>
    </citation>
    <scope>NUCLEOTIDE SEQUENCE</scope>
    <source>
        <strain evidence="1">AA-2017</strain>
        <tissue evidence="1">Whole larva</tissue>
    </source>
</reference>
<organism evidence="1 2">
    <name type="scientific">Rhynchophorus ferrugineus</name>
    <name type="common">Red palm weevil</name>
    <name type="synonym">Curculio ferrugineus</name>
    <dbReference type="NCBI Taxonomy" id="354439"/>
    <lineage>
        <taxon>Eukaryota</taxon>
        <taxon>Metazoa</taxon>
        <taxon>Ecdysozoa</taxon>
        <taxon>Arthropoda</taxon>
        <taxon>Hexapoda</taxon>
        <taxon>Insecta</taxon>
        <taxon>Pterygota</taxon>
        <taxon>Neoptera</taxon>
        <taxon>Endopterygota</taxon>
        <taxon>Coleoptera</taxon>
        <taxon>Polyphaga</taxon>
        <taxon>Cucujiformia</taxon>
        <taxon>Curculionidae</taxon>
        <taxon>Dryophthorinae</taxon>
        <taxon>Rhynchophorus</taxon>
    </lineage>
</organism>